<dbReference type="EMBL" id="JBEDUW010000005">
    <property type="protein sequence ID" value="KAK9929393.1"/>
    <property type="molecule type" value="Genomic_DNA"/>
</dbReference>
<proteinExistence type="predicted"/>
<gene>
    <name evidence="2" type="ORF">M0R45_026495</name>
</gene>
<dbReference type="Proteomes" id="UP001457282">
    <property type="component" value="Unassembled WGS sequence"/>
</dbReference>
<evidence type="ECO:0000313" key="2">
    <source>
        <dbReference type="EMBL" id="KAK9929393.1"/>
    </source>
</evidence>
<name>A0AAW1WXP2_RUBAR</name>
<comment type="caution">
    <text evidence="2">The sequence shown here is derived from an EMBL/GenBank/DDBJ whole genome shotgun (WGS) entry which is preliminary data.</text>
</comment>
<reference evidence="2 3" key="1">
    <citation type="journal article" date="2023" name="G3 (Bethesda)">
        <title>A chromosome-length genome assembly and annotation of blackberry (Rubus argutus, cv. 'Hillquist').</title>
        <authorList>
            <person name="Bruna T."/>
            <person name="Aryal R."/>
            <person name="Dudchenko O."/>
            <person name="Sargent D.J."/>
            <person name="Mead D."/>
            <person name="Buti M."/>
            <person name="Cavallini A."/>
            <person name="Hytonen T."/>
            <person name="Andres J."/>
            <person name="Pham M."/>
            <person name="Weisz D."/>
            <person name="Mascagni F."/>
            <person name="Usai G."/>
            <person name="Natali L."/>
            <person name="Bassil N."/>
            <person name="Fernandez G.E."/>
            <person name="Lomsadze A."/>
            <person name="Armour M."/>
            <person name="Olukolu B."/>
            <person name="Poorten T."/>
            <person name="Britton C."/>
            <person name="Davik J."/>
            <person name="Ashrafi H."/>
            <person name="Aiden E.L."/>
            <person name="Borodovsky M."/>
            <person name="Worthington M."/>
        </authorList>
    </citation>
    <scope>NUCLEOTIDE SEQUENCE [LARGE SCALE GENOMIC DNA]</scope>
    <source>
        <strain evidence="2">PI 553951</strain>
    </source>
</reference>
<keyword evidence="3" id="KW-1185">Reference proteome</keyword>
<evidence type="ECO:0000256" key="1">
    <source>
        <dbReference type="SAM" id="MobiDB-lite"/>
    </source>
</evidence>
<feature type="region of interest" description="Disordered" evidence="1">
    <location>
        <begin position="48"/>
        <end position="77"/>
    </location>
</feature>
<sequence length="77" mass="8238">MSTIAMLAATTTSFNMKPSRGLRHPHLLTPSLAPQADLASPISVVDVPSIPAPPRPQRRVAGPCSLAPTKDEKKKKR</sequence>
<evidence type="ECO:0000313" key="3">
    <source>
        <dbReference type="Proteomes" id="UP001457282"/>
    </source>
</evidence>
<protein>
    <submittedName>
        <fullName evidence="2">Uncharacterized protein</fullName>
    </submittedName>
</protein>
<accession>A0AAW1WXP2</accession>
<organism evidence="2 3">
    <name type="scientific">Rubus argutus</name>
    <name type="common">Southern blackberry</name>
    <dbReference type="NCBI Taxonomy" id="59490"/>
    <lineage>
        <taxon>Eukaryota</taxon>
        <taxon>Viridiplantae</taxon>
        <taxon>Streptophyta</taxon>
        <taxon>Embryophyta</taxon>
        <taxon>Tracheophyta</taxon>
        <taxon>Spermatophyta</taxon>
        <taxon>Magnoliopsida</taxon>
        <taxon>eudicotyledons</taxon>
        <taxon>Gunneridae</taxon>
        <taxon>Pentapetalae</taxon>
        <taxon>rosids</taxon>
        <taxon>fabids</taxon>
        <taxon>Rosales</taxon>
        <taxon>Rosaceae</taxon>
        <taxon>Rosoideae</taxon>
        <taxon>Rosoideae incertae sedis</taxon>
        <taxon>Rubus</taxon>
    </lineage>
</organism>
<dbReference type="AlphaFoldDB" id="A0AAW1WXP2"/>